<dbReference type="EMBL" id="JAGETO010000064">
    <property type="protein sequence ID" value="MBO2029391.1"/>
    <property type="molecule type" value="Genomic_DNA"/>
</dbReference>
<protein>
    <submittedName>
        <fullName evidence="2">Uncharacterized protein</fullName>
    </submittedName>
</protein>
<name>A0A939NP63_KLEPN</name>
<dbReference type="Proteomes" id="UP000664620">
    <property type="component" value="Unassembled WGS sequence"/>
</dbReference>
<feature type="signal peptide" evidence="1">
    <location>
        <begin position="1"/>
        <end position="19"/>
    </location>
</feature>
<reference evidence="2" key="1">
    <citation type="submission" date="2021-03" db="EMBL/GenBank/DDBJ databases">
        <title>Molecular epidemiology and mechanisms of colistin and carbapenem resistance in Enterobacteriaceae from clinical isolates, the environment and porcine samples in Pretoria, South Africa.</title>
        <authorList>
            <person name="Bogoshi D."/>
            <person name="Mbelle N.M."/>
            <person name="Naidoo V."/>
            <person name="Osei Sekyere J."/>
        </authorList>
    </citation>
    <scope>NUCLEOTIDE SEQUENCE</scope>
    <source>
        <strain evidence="2">C034</strain>
    </source>
</reference>
<evidence type="ECO:0000313" key="2">
    <source>
        <dbReference type="EMBL" id="MBO2029391.1"/>
    </source>
</evidence>
<gene>
    <name evidence="2" type="ORF">J4734_17010</name>
</gene>
<proteinExistence type="predicted"/>
<evidence type="ECO:0000313" key="3">
    <source>
        <dbReference type="Proteomes" id="UP000664620"/>
    </source>
</evidence>
<keyword evidence="1" id="KW-0732">Signal</keyword>
<organism evidence="2 3">
    <name type="scientific">Klebsiella pneumoniae</name>
    <dbReference type="NCBI Taxonomy" id="573"/>
    <lineage>
        <taxon>Bacteria</taxon>
        <taxon>Pseudomonadati</taxon>
        <taxon>Pseudomonadota</taxon>
        <taxon>Gammaproteobacteria</taxon>
        <taxon>Enterobacterales</taxon>
        <taxon>Enterobacteriaceae</taxon>
        <taxon>Klebsiella/Raoultella group</taxon>
        <taxon>Klebsiella</taxon>
        <taxon>Klebsiella pneumoniae complex</taxon>
    </lineage>
</organism>
<evidence type="ECO:0000256" key="1">
    <source>
        <dbReference type="SAM" id="SignalP"/>
    </source>
</evidence>
<comment type="caution">
    <text evidence="2">The sequence shown here is derived from an EMBL/GenBank/DDBJ whole genome shotgun (WGS) entry which is preliminary data.</text>
</comment>
<accession>A0A939NP63</accession>
<dbReference type="AlphaFoldDB" id="A0A939NP63"/>
<sequence>MLLTLTLIAGAVAANPVTAAGKYAGDVRAQAATEVKTGFHPAGPH</sequence>
<feature type="chain" id="PRO_5037827958" evidence="1">
    <location>
        <begin position="20"/>
        <end position="45"/>
    </location>
</feature>